<dbReference type="RefSeq" id="WP_167231674.1">
    <property type="nucleotide sequence ID" value="NZ_JAAQPH010000042.1"/>
</dbReference>
<proteinExistence type="predicted"/>
<dbReference type="EMBL" id="JAAQPH010000042">
    <property type="protein sequence ID" value="NIA72380.1"/>
    <property type="molecule type" value="Genomic_DNA"/>
</dbReference>
<name>A0A967F3F4_9PROT</name>
<accession>A0A967F3F4</accession>
<evidence type="ECO:0000313" key="2">
    <source>
        <dbReference type="Proteomes" id="UP000761264"/>
    </source>
</evidence>
<gene>
    <name evidence="1" type="ORF">HBA54_27710</name>
</gene>
<organism evidence="1 2">
    <name type="scientific">Pelagibius litoralis</name>
    <dbReference type="NCBI Taxonomy" id="374515"/>
    <lineage>
        <taxon>Bacteria</taxon>
        <taxon>Pseudomonadati</taxon>
        <taxon>Pseudomonadota</taxon>
        <taxon>Alphaproteobacteria</taxon>
        <taxon>Rhodospirillales</taxon>
        <taxon>Rhodovibrionaceae</taxon>
        <taxon>Pelagibius</taxon>
    </lineage>
</organism>
<sequence length="159" mass="16061">MPDPVTLFTVGSTAVTLGDALAVVGTLAGVAGAVSGASADAGAAEFNEEQARIDAVQERDIAEQEAKDFRRRNSRILAASRARRAGSGVTSQGTPLLTDEATAAEIEFEAQNIIAGGANRSRALESEAAQQKAKARSSHSAGFIGAGTTLLTGAGSVFG</sequence>
<protein>
    <submittedName>
        <fullName evidence="1">Uncharacterized protein</fullName>
    </submittedName>
</protein>
<dbReference type="AlphaFoldDB" id="A0A967F3F4"/>
<keyword evidence="2" id="KW-1185">Reference proteome</keyword>
<reference evidence="1" key="1">
    <citation type="submission" date="2020-03" db="EMBL/GenBank/DDBJ databases">
        <title>Genome of Pelagibius litoralis DSM 21314T.</title>
        <authorList>
            <person name="Wang G."/>
        </authorList>
    </citation>
    <scope>NUCLEOTIDE SEQUENCE</scope>
    <source>
        <strain evidence="1">DSM 21314</strain>
    </source>
</reference>
<evidence type="ECO:0000313" key="1">
    <source>
        <dbReference type="EMBL" id="NIA72380.1"/>
    </source>
</evidence>
<dbReference type="Proteomes" id="UP000761264">
    <property type="component" value="Unassembled WGS sequence"/>
</dbReference>
<comment type="caution">
    <text evidence="1">The sequence shown here is derived from an EMBL/GenBank/DDBJ whole genome shotgun (WGS) entry which is preliminary data.</text>
</comment>